<feature type="non-terminal residue" evidence="1">
    <location>
        <position position="1"/>
    </location>
</feature>
<keyword evidence="2" id="KW-1185">Reference proteome</keyword>
<protein>
    <submittedName>
        <fullName evidence="1">Uncharacterized protein</fullName>
    </submittedName>
</protein>
<dbReference type="eggNOG" id="COG5479">
    <property type="taxonomic scope" value="Bacteria"/>
</dbReference>
<dbReference type="EMBL" id="BAEG01000105">
    <property type="protein sequence ID" value="GAB16036.1"/>
    <property type="molecule type" value="Genomic_DNA"/>
</dbReference>
<comment type="caution">
    <text evidence="1">The sequence shown here is derived from an EMBL/GenBank/DDBJ whole genome shotgun (WGS) entry which is preliminary data.</text>
</comment>
<proteinExistence type="predicted"/>
<organism evidence="1 2">
    <name type="scientific">Arthrobacter globiformis (strain ATCC 8010 / DSM 20124 / JCM 1332 / NBRC 12137 / NCIMB 8907 / NRRL B-2979 / 168)</name>
    <dbReference type="NCBI Taxonomy" id="1077972"/>
    <lineage>
        <taxon>Bacteria</taxon>
        <taxon>Bacillati</taxon>
        <taxon>Actinomycetota</taxon>
        <taxon>Actinomycetes</taxon>
        <taxon>Micrococcales</taxon>
        <taxon>Micrococcaceae</taxon>
        <taxon>Arthrobacter</taxon>
    </lineage>
</organism>
<evidence type="ECO:0000313" key="1">
    <source>
        <dbReference type="EMBL" id="GAB16036.1"/>
    </source>
</evidence>
<name>H0QT85_ARTG1</name>
<dbReference type="Proteomes" id="UP000003828">
    <property type="component" value="Unassembled WGS sequence"/>
</dbReference>
<sequence length="45" mass="4757">AYSHFSGSGGASIYWSPKTGAHEVHGAIRAKWAALGWEKGPLGYP</sequence>
<accession>H0QT85</accession>
<reference evidence="1 2" key="1">
    <citation type="submission" date="2011-12" db="EMBL/GenBank/DDBJ databases">
        <title>Whole genome shotgun sequence of Arthrobacter globiformis NBRC 12137.</title>
        <authorList>
            <person name="Miyazawa S."/>
            <person name="Hosoyama A."/>
            <person name="Tsuchikane K."/>
            <person name="Katsumata H."/>
            <person name="Yamazaki S."/>
            <person name="Fujita N."/>
        </authorList>
    </citation>
    <scope>NUCLEOTIDE SEQUENCE [LARGE SCALE GENOMIC DNA]</scope>
    <source>
        <strain evidence="1 2">NBRC 12137</strain>
    </source>
</reference>
<gene>
    <name evidence="1" type="ORF">ARGLB_105_00010</name>
</gene>
<dbReference type="Pfam" id="PF08310">
    <property type="entry name" value="LGFP"/>
    <property type="match status" value="1"/>
</dbReference>
<evidence type="ECO:0000313" key="2">
    <source>
        <dbReference type="Proteomes" id="UP000003828"/>
    </source>
</evidence>
<dbReference type="InterPro" id="IPR013207">
    <property type="entry name" value="LGFP"/>
</dbReference>
<feature type="non-terminal residue" evidence="1">
    <location>
        <position position="45"/>
    </location>
</feature>
<dbReference type="AlphaFoldDB" id="H0QT85"/>